<evidence type="ECO:0000256" key="2">
    <source>
        <dbReference type="SAM" id="MobiDB-lite"/>
    </source>
</evidence>
<dbReference type="Proteomes" id="UP001151760">
    <property type="component" value="Unassembled WGS sequence"/>
</dbReference>
<keyword evidence="1" id="KW-0175">Coiled coil</keyword>
<evidence type="ECO:0000256" key="1">
    <source>
        <dbReference type="SAM" id="Coils"/>
    </source>
</evidence>
<reference evidence="3" key="1">
    <citation type="journal article" date="2022" name="Int. J. Mol. Sci.">
        <title>Draft Genome of Tanacetum Coccineum: Genomic Comparison of Closely Related Tanacetum-Family Plants.</title>
        <authorList>
            <person name="Yamashiro T."/>
            <person name="Shiraishi A."/>
            <person name="Nakayama K."/>
            <person name="Satake H."/>
        </authorList>
    </citation>
    <scope>NUCLEOTIDE SEQUENCE</scope>
</reference>
<accession>A0ABQ5DUA5</accession>
<dbReference type="EMBL" id="BQNB010015622">
    <property type="protein sequence ID" value="GJT42168.1"/>
    <property type="molecule type" value="Genomic_DNA"/>
</dbReference>
<comment type="caution">
    <text evidence="3">The sequence shown here is derived from an EMBL/GenBank/DDBJ whole genome shotgun (WGS) entry which is preliminary data.</text>
</comment>
<evidence type="ECO:0008006" key="5">
    <source>
        <dbReference type="Google" id="ProtNLM"/>
    </source>
</evidence>
<proteinExistence type="predicted"/>
<sequence length="481" mass="55058">MQLLLSRHQCRRDIKEMKDVFESTESELCELEKQNDFLKDQLLEVSLKHEVELSVLLNHECVDNSLHAKIEQLKKKSIEIQEGLQARIKILEKDVQRCEKQSVDFELKLQHEKEKHKWDSSFQNKNTNPLDYSWISKMEKLEDENVSLDFTVQSLIKERDNVKLEYQKLFNSIKKTRSQTQTKMDELIAHVSEKTYAYGAIRAENQNLLITISELKTRLANVEKGMNDASSVRRPMNRDSHVKDSVLANSKKPAKKVAVYVRKNKQTDITSETVISNKENVIDIDVANAPKAKTLLFRKTRFSKESTLSKSLDTTYVVSKPKIDVGSTSKANDKVSSTKRRNVRDKSLSTYMQNKIRTSTVRFGNDNFAAITGYGDYIQGNITICHVYYVEALEINLVRVESTQIHEDSPSTSSIIVDEHEAPPIATTSDELNTSPISFTEADEFNSEDSTHFDGYFTICFYNPLCVRNCVITTALDLKCA</sequence>
<feature type="region of interest" description="Disordered" evidence="2">
    <location>
        <begin position="325"/>
        <end position="344"/>
    </location>
</feature>
<gene>
    <name evidence="3" type="ORF">Tco_0942033</name>
</gene>
<protein>
    <recommendedName>
        <fullName evidence="5">Integrase, catalytic region, zinc finger, CCHC-type, peptidase aspartic, catalytic</fullName>
    </recommendedName>
</protein>
<name>A0ABQ5DUA5_9ASTR</name>
<keyword evidence="4" id="KW-1185">Reference proteome</keyword>
<organism evidence="3 4">
    <name type="scientific">Tanacetum coccineum</name>
    <dbReference type="NCBI Taxonomy" id="301880"/>
    <lineage>
        <taxon>Eukaryota</taxon>
        <taxon>Viridiplantae</taxon>
        <taxon>Streptophyta</taxon>
        <taxon>Embryophyta</taxon>
        <taxon>Tracheophyta</taxon>
        <taxon>Spermatophyta</taxon>
        <taxon>Magnoliopsida</taxon>
        <taxon>eudicotyledons</taxon>
        <taxon>Gunneridae</taxon>
        <taxon>Pentapetalae</taxon>
        <taxon>asterids</taxon>
        <taxon>campanulids</taxon>
        <taxon>Asterales</taxon>
        <taxon>Asteraceae</taxon>
        <taxon>Asteroideae</taxon>
        <taxon>Anthemideae</taxon>
        <taxon>Anthemidinae</taxon>
        <taxon>Tanacetum</taxon>
    </lineage>
</organism>
<evidence type="ECO:0000313" key="4">
    <source>
        <dbReference type="Proteomes" id="UP001151760"/>
    </source>
</evidence>
<reference evidence="3" key="2">
    <citation type="submission" date="2022-01" db="EMBL/GenBank/DDBJ databases">
        <authorList>
            <person name="Yamashiro T."/>
            <person name="Shiraishi A."/>
            <person name="Satake H."/>
            <person name="Nakayama K."/>
        </authorList>
    </citation>
    <scope>NUCLEOTIDE SEQUENCE</scope>
</reference>
<feature type="coiled-coil region" evidence="1">
    <location>
        <begin position="81"/>
        <end position="108"/>
    </location>
</feature>
<evidence type="ECO:0000313" key="3">
    <source>
        <dbReference type="EMBL" id="GJT42168.1"/>
    </source>
</evidence>